<dbReference type="RefSeq" id="WP_015722914.1">
    <property type="nucleotide sequence ID" value="NC_014972.1"/>
</dbReference>
<keyword evidence="2" id="KW-1185">Reference proteome</keyword>
<dbReference type="Gene3D" id="3.90.1720.10">
    <property type="entry name" value="endopeptidase domain like (from Nostoc punctiforme)"/>
    <property type="match status" value="1"/>
</dbReference>
<proteinExistence type="predicted"/>
<protein>
    <recommendedName>
        <fullName evidence="3">TIGR02594 family protein</fullName>
    </recommendedName>
</protein>
<evidence type="ECO:0008006" key="3">
    <source>
        <dbReference type="Google" id="ProtNLM"/>
    </source>
</evidence>
<dbReference type="NCBIfam" id="TIGR02594">
    <property type="entry name" value="TIGR02594 family protein"/>
    <property type="match status" value="1"/>
</dbReference>
<dbReference type="KEGG" id="dpr:Despr_0177"/>
<organism evidence="1 2">
    <name type="scientific">Desulfobulbus propionicus (strain ATCC 33891 / DSM 2032 / VKM B-1956 / 1pr3)</name>
    <dbReference type="NCBI Taxonomy" id="577650"/>
    <lineage>
        <taxon>Bacteria</taxon>
        <taxon>Pseudomonadati</taxon>
        <taxon>Thermodesulfobacteriota</taxon>
        <taxon>Desulfobulbia</taxon>
        <taxon>Desulfobulbales</taxon>
        <taxon>Desulfobulbaceae</taxon>
        <taxon>Desulfobulbus</taxon>
    </lineage>
</organism>
<accession>A0A7U4DMR7</accession>
<sequence length="178" mass="19447">MTGSQKLPEEYAWLANEPAPRMLLEALRLYGTQEVVGEENNPDILAWAEECNIAGYNADSIPWCGLFMAIVARRSGKDMPDSPLWARSWAKWGTKSPSAQLGDVLVFKRGSGGHVGLYVGEDSDCYHVLGGNQGDAVSIKRIVKSRCIAVRRQYKIGVPPNVRRVLLSATGSISVNEA</sequence>
<name>A0A7U4DMR7_DESPD</name>
<dbReference type="Proteomes" id="UP000006365">
    <property type="component" value="Chromosome"/>
</dbReference>
<reference evidence="1 2" key="1">
    <citation type="journal article" date="2011" name="Stand. Genomic Sci.">
        <title>Complete genome sequence of Desulfobulbus propionicus type strain (1pr3).</title>
        <authorList>
            <person name="Pagani I."/>
            <person name="Lapidus A."/>
            <person name="Nolan M."/>
            <person name="Lucas S."/>
            <person name="Hammon N."/>
            <person name="Deshpande S."/>
            <person name="Cheng J.F."/>
            <person name="Chertkov O."/>
            <person name="Davenport K."/>
            <person name="Tapia R."/>
            <person name="Han C."/>
            <person name="Goodwin L."/>
            <person name="Pitluck S."/>
            <person name="Liolios K."/>
            <person name="Mavromatis K."/>
            <person name="Ivanova N."/>
            <person name="Mikhailova N."/>
            <person name="Pati A."/>
            <person name="Chen A."/>
            <person name="Palaniappan K."/>
            <person name="Land M."/>
            <person name="Hauser L."/>
            <person name="Chang Y.J."/>
            <person name="Jeffries C.D."/>
            <person name="Detter J.C."/>
            <person name="Brambilla E."/>
            <person name="Kannan K.P."/>
            <person name="Djao O.D."/>
            <person name="Rohde M."/>
            <person name="Pukall R."/>
            <person name="Spring S."/>
            <person name="Goker M."/>
            <person name="Sikorski J."/>
            <person name="Woyke T."/>
            <person name="Bristow J."/>
            <person name="Eisen J.A."/>
            <person name="Markowitz V."/>
            <person name="Hugenholtz P."/>
            <person name="Kyrpides N.C."/>
            <person name="Klenk H.P."/>
        </authorList>
    </citation>
    <scope>NUCLEOTIDE SEQUENCE [LARGE SCALE GENOMIC DNA]</scope>
    <source>
        <strain evidence="2">ATCC 33891 / DSM 2032 / 1pr3</strain>
    </source>
</reference>
<evidence type="ECO:0000313" key="2">
    <source>
        <dbReference type="Proteomes" id="UP000006365"/>
    </source>
</evidence>
<dbReference type="InterPro" id="IPR038765">
    <property type="entry name" value="Papain-like_cys_pep_sf"/>
</dbReference>
<dbReference type="EMBL" id="CP002364">
    <property type="protein sequence ID" value="ADW16366.1"/>
    <property type="molecule type" value="Genomic_DNA"/>
</dbReference>
<dbReference type="AlphaFoldDB" id="A0A7U4DMR7"/>
<dbReference type="SUPFAM" id="SSF54001">
    <property type="entry name" value="Cysteine proteinases"/>
    <property type="match status" value="1"/>
</dbReference>
<dbReference type="InterPro" id="IPR013423">
    <property type="entry name" value="CHP02594"/>
</dbReference>
<evidence type="ECO:0000313" key="1">
    <source>
        <dbReference type="EMBL" id="ADW16366.1"/>
    </source>
</evidence>
<gene>
    <name evidence="1" type="ordered locus">Despr_0177</name>
</gene>